<proteinExistence type="predicted"/>
<sequence length="51" mass="5449">MAASPSDANLGGLLLSMNKVRIIRRHDSYSIPPYPQKTTFPGLEPLAGLGP</sequence>
<accession>A0A024EGK3</accession>
<dbReference type="HOGENOM" id="CLU_3102758_0_0_6"/>
<reference evidence="1 2" key="1">
    <citation type="journal article" date="2012" name="J. Bacteriol.">
        <title>Genome sequence of cold-adapted Pseudomonas mandelii strain JR-1.</title>
        <authorList>
            <person name="Jang S.H."/>
            <person name="Kim J."/>
            <person name="Kim J."/>
            <person name="Hong S."/>
            <person name="Lee C."/>
        </authorList>
    </citation>
    <scope>NUCLEOTIDE SEQUENCE [LARGE SCALE GENOMIC DNA]</scope>
    <source>
        <strain evidence="1 2">JR-1</strain>
    </source>
</reference>
<dbReference type="KEGG" id="pman:OU5_4394"/>
<protein>
    <submittedName>
        <fullName evidence="1">Uncharacterized protein</fullName>
    </submittedName>
</protein>
<gene>
    <name evidence="1" type="ORF">OU5_4394</name>
</gene>
<dbReference type="AlphaFoldDB" id="A0A024EGK3"/>
<evidence type="ECO:0000313" key="2">
    <source>
        <dbReference type="Proteomes" id="UP000026913"/>
    </source>
</evidence>
<organism evidence="1 2">
    <name type="scientific">Pseudomonas mandelii JR-1</name>
    <dbReference type="NCBI Taxonomy" id="1147786"/>
    <lineage>
        <taxon>Bacteria</taxon>
        <taxon>Pseudomonadati</taxon>
        <taxon>Pseudomonadota</taxon>
        <taxon>Gammaproteobacteria</taxon>
        <taxon>Pseudomonadales</taxon>
        <taxon>Pseudomonadaceae</taxon>
        <taxon>Pseudomonas</taxon>
    </lineage>
</organism>
<dbReference type="Proteomes" id="UP000026913">
    <property type="component" value="Chromosome"/>
</dbReference>
<name>A0A024EGK3_9PSED</name>
<evidence type="ECO:0000313" key="1">
    <source>
        <dbReference type="EMBL" id="AHZ71473.1"/>
    </source>
</evidence>
<dbReference type="EMBL" id="CP005960">
    <property type="protein sequence ID" value="AHZ71473.1"/>
    <property type="molecule type" value="Genomic_DNA"/>
</dbReference>